<sequence length="217" mass="24893">MIKKISFIIMVLVLGMGNLIAQKDPEAKEILDQVSEKYKSMKGMHAIFEYYYYNELDGASQTNKGELTVKNNQYKLVLDDQEIYNNGQTVWTYIKSNGYREVTINTANPEQDELTPTSIYTIYKNGYDYELLGESRKNGKAVQEVLLKAEDSDAQFQKIKLTIDKDKKTLLGWEVADSDGGTFRYSFKEVNANLNLKDSHFTFDPENHPGVEVIDLR</sequence>
<reference evidence="3 4" key="1">
    <citation type="submission" date="2024-09" db="EMBL/GenBank/DDBJ databases">
        <authorList>
            <person name="Sun Q."/>
            <person name="Mori K."/>
        </authorList>
    </citation>
    <scope>NUCLEOTIDE SEQUENCE [LARGE SCALE GENOMIC DNA]</scope>
    <source>
        <strain evidence="3 4">CECT 7682</strain>
    </source>
</reference>
<feature type="chain" id="PRO_5046122765" evidence="2">
    <location>
        <begin position="22"/>
        <end position="217"/>
    </location>
</feature>
<evidence type="ECO:0000256" key="2">
    <source>
        <dbReference type="SAM" id="SignalP"/>
    </source>
</evidence>
<feature type="signal peptide" evidence="2">
    <location>
        <begin position="1"/>
        <end position="21"/>
    </location>
</feature>
<keyword evidence="1 2" id="KW-0732">Signal</keyword>
<gene>
    <name evidence="3" type="ORF">ACFFUR_05895</name>
</gene>
<comment type="caution">
    <text evidence="3">The sequence shown here is derived from an EMBL/GenBank/DDBJ whole genome shotgun (WGS) entry which is preliminary data.</text>
</comment>
<evidence type="ECO:0000256" key="1">
    <source>
        <dbReference type="ARBA" id="ARBA00022729"/>
    </source>
</evidence>
<evidence type="ECO:0000313" key="4">
    <source>
        <dbReference type="Proteomes" id="UP001589654"/>
    </source>
</evidence>
<organism evidence="3 4">
    <name type="scientific">Echinicola jeungdonensis</name>
    <dbReference type="NCBI Taxonomy" id="709343"/>
    <lineage>
        <taxon>Bacteria</taxon>
        <taxon>Pseudomonadati</taxon>
        <taxon>Bacteroidota</taxon>
        <taxon>Cytophagia</taxon>
        <taxon>Cytophagales</taxon>
        <taxon>Cyclobacteriaceae</taxon>
        <taxon>Echinicola</taxon>
    </lineage>
</organism>
<dbReference type="Gene3D" id="2.50.20.10">
    <property type="entry name" value="Lipoprotein localisation LolA/LolB/LppX"/>
    <property type="match status" value="1"/>
</dbReference>
<dbReference type="InterPro" id="IPR004564">
    <property type="entry name" value="OM_lipoprot_carrier_LolA-like"/>
</dbReference>
<dbReference type="EMBL" id="JBHMEW010000047">
    <property type="protein sequence ID" value="MFB9211332.1"/>
    <property type="molecule type" value="Genomic_DNA"/>
</dbReference>
<name>A0ABV5J3E7_9BACT</name>
<dbReference type="PANTHER" id="PTHR35869">
    <property type="entry name" value="OUTER-MEMBRANE LIPOPROTEIN CARRIER PROTEIN"/>
    <property type="match status" value="1"/>
</dbReference>
<protein>
    <submittedName>
        <fullName evidence="3">Outer membrane lipoprotein carrier protein LolA</fullName>
    </submittedName>
</protein>
<dbReference type="RefSeq" id="WP_290248015.1">
    <property type="nucleotide sequence ID" value="NZ_JAUFQT010000001.1"/>
</dbReference>
<keyword evidence="4" id="KW-1185">Reference proteome</keyword>
<dbReference type="PANTHER" id="PTHR35869:SF1">
    <property type="entry name" value="OUTER-MEMBRANE LIPOPROTEIN CARRIER PROTEIN"/>
    <property type="match status" value="1"/>
</dbReference>
<evidence type="ECO:0000313" key="3">
    <source>
        <dbReference type="EMBL" id="MFB9211332.1"/>
    </source>
</evidence>
<keyword evidence="3" id="KW-0449">Lipoprotein</keyword>
<dbReference type="CDD" id="cd16325">
    <property type="entry name" value="LolA"/>
    <property type="match status" value="1"/>
</dbReference>
<proteinExistence type="predicted"/>
<dbReference type="InterPro" id="IPR029046">
    <property type="entry name" value="LolA/LolB/LppX"/>
</dbReference>
<accession>A0ABV5J3E7</accession>
<dbReference type="Proteomes" id="UP001589654">
    <property type="component" value="Unassembled WGS sequence"/>
</dbReference>
<dbReference type="SUPFAM" id="SSF89392">
    <property type="entry name" value="Prokaryotic lipoproteins and lipoprotein localization factors"/>
    <property type="match status" value="1"/>
</dbReference>
<dbReference type="Pfam" id="PF03548">
    <property type="entry name" value="LolA"/>
    <property type="match status" value="1"/>
</dbReference>